<evidence type="ECO:0000256" key="4">
    <source>
        <dbReference type="SAM" id="Coils"/>
    </source>
</evidence>
<dbReference type="AlphaFoldDB" id="A0A8H8DG81"/>
<name>A0A8H8DG81_9FUNG</name>
<dbReference type="Gene3D" id="6.10.250.3450">
    <property type="match status" value="1"/>
</dbReference>
<dbReference type="Pfam" id="PF00831">
    <property type="entry name" value="Ribosomal_L29"/>
    <property type="match status" value="1"/>
</dbReference>
<dbReference type="EMBL" id="JAEFCI010010064">
    <property type="protein sequence ID" value="KAG5457449.1"/>
    <property type="molecule type" value="Genomic_DNA"/>
</dbReference>
<evidence type="ECO:0000256" key="5">
    <source>
        <dbReference type="SAM" id="MobiDB-lite"/>
    </source>
</evidence>
<accession>A0A8H8DG81</accession>
<keyword evidence="4" id="KW-0175">Coiled coil</keyword>
<dbReference type="Proteomes" id="UP000673691">
    <property type="component" value="Unassembled WGS sequence"/>
</dbReference>
<dbReference type="PANTHER" id="PTHR45722:SF2">
    <property type="entry name" value="LARGE RIBOSOMAL SUBUNIT PROTEIN UL29-RELATED"/>
    <property type="match status" value="1"/>
</dbReference>
<evidence type="ECO:0008006" key="8">
    <source>
        <dbReference type="Google" id="ProtNLM"/>
    </source>
</evidence>
<evidence type="ECO:0000256" key="3">
    <source>
        <dbReference type="ARBA" id="ARBA00023274"/>
    </source>
</evidence>
<dbReference type="GO" id="GO:0000463">
    <property type="term" value="P:maturation of LSU-rRNA from tricistronic rRNA transcript (SSU-rRNA, 5.8S rRNA, LSU-rRNA)"/>
    <property type="evidence" value="ECO:0007669"/>
    <property type="project" value="InterPro"/>
</dbReference>
<dbReference type="SUPFAM" id="SSF46561">
    <property type="entry name" value="Ribosomal protein L29 (L29p)"/>
    <property type="match status" value="1"/>
</dbReference>
<organism evidence="6 7">
    <name type="scientific">Olpidium bornovanus</name>
    <dbReference type="NCBI Taxonomy" id="278681"/>
    <lineage>
        <taxon>Eukaryota</taxon>
        <taxon>Fungi</taxon>
        <taxon>Fungi incertae sedis</taxon>
        <taxon>Olpidiomycota</taxon>
        <taxon>Olpidiomycotina</taxon>
        <taxon>Olpidiomycetes</taxon>
        <taxon>Olpidiales</taxon>
        <taxon>Olpidiaceae</taxon>
        <taxon>Olpidium</taxon>
    </lineage>
</organism>
<dbReference type="NCBIfam" id="TIGR00012">
    <property type="entry name" value="L29"/>
    <property type="match status" value="1"/>
</dbReference>
<comment type="caution">
    <text evidence="6">The sequence shown here is derived from an EMBL/GenBank/DDBJ whole genome shotgun (WGS) entry which is preliminary data.</text>
</comment>
<dbReference type="InterPro" id="IPR001854">
    <property type="entry name" value="Ribosomal_uL29"/>
</dbReference>
<dbReference type="GO" id="GO:0006412">
    <property type="term" value="P:translation"/>
    <property type="evidence" value="ECO:0007669"/>
    <property type="project" value="InterPro"/>
</dbReference>
<feature type="coiled-coil region" evidence="4">
    <location>
        <begin position="81"/>
        <end position="111"/>
    </location>
</feature>
<gene>
    <name evidence="6" type="ORF">BJ554DRAFT_2532</name>
</gene>
<keyword evidence="7" id="KW-1185">Reference proteome</keyword>
<proteinExistence type="inferred from homology"/>
<protein>
    <recommendedName>
        <fullName evidence="8">60S ribosomal protein L35</fullName>
    </recommendedName>
</protein>
<dbReference type="PANTHER" id="PTHR45722">
    <property type="entry name" value="60S RIBOSOMAL PROTEIN L35"/>
    <property type="match status" value="1"/>
</dbReference>
<reference evidence="6 7" key="1">
    <citation type="journal article" name="Sci. Rep.">
        <title>Genome-scale phylogenetic analyses confirm Olpidium as the closest living zoosporic fungus to the non-flagellated, terrestrial fungi.</title>
        <authorList>
            <person name="Chang Y."/>
            <person name="Rochon D."/>
            <person name="Sekimoto S."/>
            <person name="Wang Y."/>
            <person name="Chovatia M."/>
            <person name="Sandor L."/>
            <person name="Salamov A."/>
            <person name="Grigoriev I.V."/>
            <person name="Stajich J.E."/>
            <person name="Spatafora J.W."/>
        </authorList>
    </citation>
    <scope>NUCLEOTIDE SEQUENCE [LARGE SCALE GENOMIC DNA]</scope>
    <source>
        <strain evidence="6">S191</strain>
    </source>
</reference>
<dbReference type="OrthoDB" id="528635at2759"/>
<dbReference type="InterPro" id="IPR045059">
    <property type="entry name" value="Ribosomal_uL29_euk"/>
</dbReference>
<dbReference type="GO" id="GO:0003729">
    <property type="term" value="F:mRNA binding"/>
    <property type="evidence" value="ECO:0007669"/>
    <property type="project" value="TreeGrafter"/>
</dbReference>
<evidence type="ECO:0000256" key="1">
    <source>
        <dbReference type="ARBA" id="ARBA00009254"/>
    </source>
</evidence>
<comment type="similarity">
    <text evidence="1">Belongs to the universal ribosomal protein uL29 family.</text>
</comment>
<dbReference type="FunFam" id="6.10.250.3450:FF:000001">
    <property type="entry name" value="60S ribosomal protein L35"/>
    <property type="match status" value="1"/>
</dbReference>
<sequence>LRGAPLRQAAAGPELALTSVRGRSEAASASQCAGPEHPGAACHHNRLLVKPVVAAEEPRPACRKTLTRPSRGPLCLFAAPVRAYELRVKNKAELNKQLEELKQELASLRVQKVAGGASSKLAKMCVSRFSCRGLDGEVWYPARRRGRCTGRRRTARAVPMCREEIHDLRLRLSRYSCSNGVRKSIARVNTVISQQTRDQLRLFYKKKKYLPLDLRPKKTRAIRRRLTSHEASRKTLKAQKKSIHFPRRKYALKA</sequence>
<keyword evidence="3" id="KW-0687">Ribonucleoprotein</keyword>
<dbReference type="InterPro" id="IPR036049">
    <property type="entry name" value="Ribosomal_uL29_sf"/>
</dbReference>
<dbReference type="Gene3D" id="1.10.287.310">
    <property type="match status" value="2"/>
</dbReference>
<dbReference type="GO" id="GO:0003735">
    <property type="term" value="F:structural constituent of ribosome"/>
    <property type="evidence" value="ECO:0007669"/>
    <property type="project" value="InterPro"/>
</dbReference>
<dbReference type="GO" id="GO:0022625">
    <property type="term" value="C:cytosolic large ribosomal subunit"/>
    <property type="evidence" value="ECO:0007669"/>
    <property type="project" value="InterPro"/>
</dbReference>
<evidence type="ECO:0000313" key="6">
    <source>
        <dbReference type="EMBL" id="KAG5457449.1"/>
    </source>
</evidence>
<feature type="region of interest" description="Disordered" evidence="5">
    <location>
        <begin position="227"/>
        <end position="254"/>
    </location>
</feature>
<feature type="non-terminal residue" evidence="6">
    <location>
        <position position="1"/>
    </location>
</feature>
<feature type="compositionally biased region" description="Basic residues" evidence="5">
    <location>
        <begin position="234"/>
        <end position="254"/>
    </location>
</feature>
<keyword evidence="2" id="KW-0689">Ribosomal protein</keyword>
<evidence type="ECO:0000256" key="2">
    <source>
        <dbReference type="ARBA" id="ARBA00022980"/>
    </source>
</evidence>
<evidence type="ECO:0000313" key="7">
    <source>
        <dbReference type="Proteomes" id="UP000673691"/>
    </source>
</evidence>